<reference evidence="2 3" key="1">
    <citation type="journal article" date="2014" name="Nat. Commun.">
        <title>Klebsormidium flaccidum genome reveals primary factors for plant terrestrial adaptation.</title>
        <authorList>
            <person name="Hori K."/>
            <person name="Maruyama F."/>
            <person name="Fujisawa T."/>
            <person name="Togashi T."/>
            <person name="Yamamoto N."/>
            <person name="Seo M."/>
            <person name="Sato S."/>
            <person name="Yamada T."/>
            <person name="Mori H."/>
            <person name="Tajima N."/>
            <person name="Moriyama T."/>
            <person name="Ikeuchi M."/>
            <person name="Watanabe M."/>
            <person name="Wada H."/>
            <person name="Kobayashi K."/>
            <person name="Saito M."/>
            <person name="Masuda T."/>
            <person name="Sasaki-Sekimoto Y."/>
            <person name="Mashiguchi K."/>
            <person name="Awai K."/>
            <person name="Shimojima M."/>
            <person name="Masuda S."/>
            <person name="Iwai M."/>
            <person name="Nobusawa T."/>
            <person name="Narise T."/>
            <person name="Kondo S."/>
            <person name="Saito H."/>
            <person name="Sato R."/>
            <person name="Murakawa M."/>
            <person name="Ihara Y."/>
            <person name="Oshima-Yamada Y."/>
            <person name="Ohtaka K."/>
            <person name="Satoh M."/>
            <person name="Sonobe K."/>
            <person name="Ishii M."/>
            <person name="Ohtani R."/>
            <person name="Kanamori-Sato M."/>
            <person name="Honoki R."/>
            <person name="Miyazaki D."/>
            <person name="Mochizuki H."/>
            <person name="Umetsu J."/>
            <person name="Higashi K."/>
            <person name="Shibata D."/>
            <person name="Kamiya Y."/>
            <person name="Sato N."/>
            <person name="Nakamura Y."/>
            <person name="Tabata S."/>
            <person name="Ida S."/>
            <person name="Kurokawa K."/>
            <person name="Ohta H."/>
        </authorList>
    </citation>
    <scope>NUCLEOTIDE SEQUENCE [LARGE SCALE GENOMIC DNA]</scope>
    <source>
        <strain evidence="2 3">NIES-2285</strain>
    </source>
</reference>
<evidence type="ECO:0000313" key="2">
    <source>
        <dbReference type="EMBL" id="GAQ83849.1"/>
    </source>
</evidence>
<organism evidence="2 3">
    <name type="scientific">Klebsormidium nitens</name>
    <name type="common">Green alga</name>
    <name type="synonym">Ulothrix nitens</name>
    <dbReference type="NCBI Taxonomy" id="105231"/>
    <lineage>
        <taxon>Eukaryota</taxon>
        <taxon>Viridiplantae</taxon>
        <taxon>Streptophyta</taxon>
        <taxon>Klebsormidiophyceae</taxon>
        <taxon>Klebsormidiales</taxon>
        <taxon>Klebsormidiaceae</taxon>
        <taxon>Klebsormidium</taxon>
    </lineage>
</organism>
<sequence length="253" mass="25762">LSYPPSSANQSAISGSASERSCVEVIGLSTSAGAAIATKICVAAPAAAMASALHSGFQSNAAIQLRQTSLAASVKLDGTASRFLATGPAMHSLSPSRFGFQVKKSRGMSPSYGRGAAVALLVGAASDDPTWQTSTVPVKISDPVSVICIGSLVIKLAKPEPLTISLQATPVESPPSGDNAPAETAVDEKPAIEYRVQLPPAPEGTAGSPEPHAGGGMRPMSARPVVPPVVVGGRVDIHHPVPWPRPRPPHVPQ</sequence>
<feature type="non-terminal residue" evidence="2">
    <location>
        <position position="1"/>
    </location>
</feature>
<accession>A0A1Y1I363</accession>
<dbReference type="EMBL" id="DF237114">
    <property type="protein sequence ID" value="GAQ83849.1"/>
    <property type="molecule type" value="Genomic_DNA"/>
</dbReference>
<name>A0A1Y1I363_KLENI</name>
<evidence type="ECO:0000256" key="1">
    <source>
        <dbReference type="SAM" id="MobiDB-lite"/>
    </source>
</evidence>
<gene>
    <name evidence="2" type="ORF">KFL_001650010</name>
</gene>
<dbReference type="OMA" id="PVSVICI"/>
<evidence type="ECO:0000313" key="3">
    <source>
        <dbReference type="Proteomes" id="UP000054558"/>
    </source>
</evidence>
<keyword evidence="3" id="KW-1185">Reference proteome</keyword>
<proteinExistence type="predicted"/>
<protein>
    <submittedName>
        <fullName evidence="2">Uncharacterized protein</fullName>
    </submittedName>
</protein>
<feature type="region of interest" description="Disordered" evidence="1">
    <location>
        <begin position="167"/>
        <end position="225"/>
    </location>
</feature>
<dbReference type="AlphaFoldDB" id="A0A1Y1I363"/>
<dbReference type="Proteomes" id="UP000054558">
    <property type="component" value="Unassembled WGS sequence"/>
</dbReference>